<comment type="subcellular location">
    <subcellularLocation>
        <location evidence="2">Membrane</location>
        <topology evidence="2">Multi-pass membrane protein</topology>
    </subcellularLocation>
</comment>
<keyword evidence="12" id="KW-1185">Reference proteome</keyword>
<evidence type="ECO:0000256" key="2">
    <source>
        <dbReference type="ARBA" id="ARBA00004141"/>
    </source>
</evidence>
<dbReference type="InterPro" id="IPR036396">
    <property type="entry name" value="Cyt_P450_sf"/>
</dbReference>
<feature type="region of interest" description="Disordered" evidence="9">
    <location>
        <begin position="623"/>
        <end position="681"/>
    </location>
</feature>
<evidence type="ECO:0000256" key="6">
    <source>
        <dbReference type="ARBA" id="ARBA00022989"/>
    </source>
</evidence>
<evidence type="ECO:0000256" key="10">
    <source>
        <dbReference type="SAM" id="Phobius"/>
    </source>
</evidence>
<dbReference type="Pfam" id="PF00067">
    <property type="entry name" value="p450"/>
    <property type="match status" value="1"/>
</dbReference>
<comment type="caution">
    <text evidence="11">The sequence shown here is derived from an EMBL/GenBank/DDBJ whole genome shotgun (WGS) entry which is preliminary data.</text>
</comment>
<dbReference type="GO" id="GO:0004497">
    <property type="term" value="F:monooxygenase activity"/>
    <property type="evidence" value="ECO:0007669"/>
    <property type="project" value="UniProtKB-KW"/>
</dbReference>
<dbReference type="CDD" id="cd11058">
    <property type="entry name" value="CYP60B-like"/>
    <property type="match status" value="1"/>
</dbReference>
<dbReference type="InterPro" id="IPR045863">
    <property type="entry name" value="CorA_TM1_TM2"/>
</dbReference>
<keyword evidence="5" id="KW-0479">Metal-binding</keyword>
<dbReference type="InterPro" id="IPR002401">
    <property type="entry name" value="Cyt_P450_E_grp-I"/>
</dbReference>
<keyword evidence="6 10" id="KW-1133">Transmembrane helix</keyword>
<accession>A0ABR1QPM7</accession>
<keyword evidence="4 10" id="KW-0812">Transmembrane</keyword>
<dbReference type="InterPro" id="IPR017972">
    <property type="entry name" value="Cyt_P450_CS"/>
</dbReference>
<evidence type="ECO:0000256" key="8">
    <source>
        <dbReference type="ARBA" id="ARBA00023136"/>
    </source>
</evidence>
<evidence type="ECO:0000256" key="1">
    <source>
        <dbReference type="ARBA" id="ARBA00001971"/>
    </source>
</evidence>
<dbReference type="Proteomes" id="UP001391051">
    <property type="component" value="Unassembled WGS sequence"/>
</dbReference>
<protein>
    <submittedName>
        <fullName evidence="11">Cytochrome P450 monooxygenase FUM2</fullName>
    </submittedName>
</protein>
<dbReference type="GeneID" id="92071934"/>
<dbReference type="PROSITE" id="PS00086">
    <property type="entry name" value="CYTOCHROME_P450"/>
    <property type="match status" value="1"/>
</dbReference>
<keyword evidence="11" id="KW-0560">Oxidoreductase</keyword>
<dbReference type="Gene3D" id="1.20.58.340">
    <property type="entry name" value="Magnesium transport protein CorA, transmembrane region"/>
    <property type="match status" value="1"/>
</dbReference>
<evidence type="ECO:0000256" key="9">
    <source>
        <dbReference type="SAM" id="MobiDB-lite"/>
    </source>
</evidence>
<evidence type="ECO:0000313" key="11">
    <source>
        <dbReference type="EMBL" id="KAK7961825.1"/>
    </source>
</evidence>
<dbReference type="PRINTS" id="PR00385">
    <property type="entry name" value="P450"/>
</dbReference>
<evidence type="ECO:0000313" key="12">
    <source>
        <dbReference type="Proteomes" id="UP001391051"/>
    </source>
</evidence>
<gene>
    <name evidence="11" type="ORF">PG986_002650</name>
</gene>
<name>A0ABR1QPM7_9PEZI</name>
<dbReference type="RefSeq" id="XP_066703936.1">
    <property type="nucleotide sequence ID" value="XM_066838872.1"/>
</dbReference>
<dbReference type="Gene3D" id="1.10.630.10">
    <property type="entry name" value="Cytochrome P450"/>
    <property type="match status" value="1"/>
</dbReference>
<reference evidence="11 12" key="1">
    <citation type="submission" date="2023-01" db="EMBL/GenBank/DDBJ databases">
        <title>Analysis of 21 Apiospora genomes using comparative genomics revels a genus with tremendous synthesis potential of carbohydrate active enzymes and secondary metabolites.</title>
        <authorList>
            <person name="Sorensen T."/>
        </authorList>
    </citation>
    <scope>NUCLEOTIDE SEQUENCE [LARGE SCALE GENOMIC DNA]</scope>
    <source>
        <strain evidence="11 12">CBS 24483</strain>
    </source>
</reference>
<dbReference type="PRINTS" id="PR00463">
    <property type="entry name" value="EP450I"/>
</dbReference>
<evidence type="ECO:0000256" key="5">
    <source>
        <dbReference type="ARBA" id="ARBA00022723"/>
    </source>
</evidence>
<organism evidence="11 12">
    <name type="scientific">Apiospora aurea</name>
    <dbReference type="NCBI Taxonomy" id="335848"/>
    <lineage>
        <taxon>Eukaryota</taxon>
        <taxon>Fungi</taxon>
        <taxon>Dikarya</taxon>
        <taxon>Ascomycota</taxon>
        <taxon>Pezizomycotina</taxon>
        <taxon>Sordariomycetes</taxon>
        <taxon>Xylariomycetidae</taxon>
        <taxon>Amphisphaeriales</taxon>
        <taxon>Apiosporaceae</taxon>
        <taxon>Apiospora</taxon>
    </lineage>
</organism>
<feature type="compositionally biased region" description="Low complexity" evidence="9">
    <location>
        <begin position="646"/>
        <end position="662"/>
    </location>
</feature>
<keyword evidence="8 10" id="KW-0472">Membrane</keyword>
<keyword evidence="3" id="KW-0349">Heme</keyword>
<feature type="compositionally biased region" description="Basic and acidic residues" evidence="9">
    <location>
        <begin position="623"/>
        <end position="645"/>
    </location>
</feature>
<dbReference type="PANTHER" id="PTHR24305:SF199">
    <property type="entry name" value="P450, PUTATIVE (EUROFUNG)-RELATED"/>
    <property type="match status" value="1"/>
</dbReference>
<sequence length="1133" mass="127912">MFTSAVVWYCAAALLLAYWIITCIYNLYFHPLAKYPGPRFAAVSQLWYASVYTGGNWPFIIEQAHRKYGDVIRIAPNELSFCTPQAFKDIYGAATKTRKLFTKSELFYDAGKDTNIAYERDPDQHAVLYKLFAPSFQPRALKDQEYLIHNHVDVFVQQLDRWSRERSYVDVSKAFEWLTFDIMGELAFGESFGAVKNGESHTWVSILLGAVYSTSVVQLKKRLPVLEKVLPWLAPKKVLEEWAQHQAATLERVNKRIQMDETMERTDLLTHPIRSGKLNAAELANNAQVLLTAGAETSATTLTAVTYLLATHAGVRARLAAEVRSTFASADQITAAAARPQRLPYLHAVLEEALRIFPPSPLGPPRVSPGETVDGHYVPKGVYVACDTYSLHLHPRNAPAPRSFHPERWLAAASDEEKPYTAAFSIGPRACLGISLAYIELRVALAKIVFALDWKIVGEPFDWPAACRLTQLWKKAPLQAEQDPDAYRRSWESICLAELEFVARLRNTLAENSEERHLVDHLIASRAECLPSLRENAQNRGVDSFAFSNEPGNNYQQNNRPTPVEAFVKASLMFFQETDTGFRDAGTGTRTQDVVVFMPYLHLEAYSRRQRYEKVEEEAIHDFEEEERKRRREQEGSLHRADQSRHSQSSSSSVHGSIGRASTSSREADTPPPASTAASGEARLATFLDRFDRPRPSLPVDQNGRVLVQNPLGQYLLDAARLFQGMAEYGDKAVIEKSLMSKKPLHPRRTLGQSYHWTLKDGEDDSQSQVLYRATKPRAFHLHHPGSETGPKHHDFALTGDCEKCREDSHKFPSIVMVDQLWMWLLDSRTVITCFPGQHGSKRHESSGVDKSIRARMQSSNSRLGSVFELGLVVIDECSAALFGGAKGTGDGQPELVNVFSAKIGRIRNCQQFLFKQFWQWVTKIERKIQAKGNLAGRQSSARSDMIEELDIMIHTMRTQRDVVRAYIANAERLLDPLNDFRSNTQRIYIDDSNEEENQRAVQDDRFYRFRSHADERSAKIGARVESLEGLREAANAGVESVKDLLELKGQQASLIQAWRSAAQTGETMAQTKETIAQTEETVYQGRVTLVFTLMTIIFLPLSFMSSIFGMNNVEFGSGDWLIHDEIVYMDKL</sequence>
<feature type="transmembrane region" description="Helical" evidence="10">
    <location>
        <begin position="1088"/>
        <end position="1109"/>
    </location>
</feature>
<keyword evidence="11" id="KW-0503">Monooxygenase</keyword>
<dbReference type="InterPro" id="IPR001128">
    <property type="entry name" value="Cyt_P450"/>
</dbReference>
<dbReference type="SUPFAM" id="SSF48264">
    <property type="entry name" value="Cytochrome P450"/>
    <property type="match status" value="1"/>
</dbReference>
<evidence type="ECO:0000256" key="7">
    <source>
        <dbReference type="ARBA" id="ARBA00023004"/>
    </source>
</evidence>
<comment type="cofactor">
    <cofactor evidence="1">
        <name>heme</name>
        <dbReference type="ChEBI" id="CHEBI:30413"/>
    </cofactor>
</comment>
<proteinExistence type="predicted"/>
<evidence type="ECO:0000256" key="4">
    <source>
        <dbReference type="ARBA" id="ARBA00022692"/>
    </source>
</evidence>
<keyword evidence="7" id="KW-0408">Iron</keyword>
<dbReference type="InterPro" id="IPR050121">
    <property type="entry name" value="Cytochrome_P450_monoxygenase"/>
</dbReference>
<dbReference type="PANTHER" id="PTHR24305">
    <property type="entry name" value="CYTOCHROME P450"/>
    <property type="match status" value="1"/>
</dbReference>
<dbReference type="EMBL" id="JAQQWE010000002">
    <property type="protein sequence ID" value="KAK7961825.1"/>
    <property type="molecule type" value="Genomic_DNA"/>
</dbReference>
<dbReference type="SUPFAM" id="SSF144083">
    <property type="entry name" value="Magnesium transport protein CorA, transmembrane region"/>
    <property type="match status" value="1"/>
</dbReference>
<evidence type="ECO:0000256" key="3">
    <source>
        <dbReference type="ARBA" id="ARBA00022617"/>
    </source>
</evidence>
<feature type="transmembrane region" description="Helical" evidence="10">
    <location>
        <begin position="6"/>
        <end position="29"/>
    </location>
</feature>